<evidence type="ECO:0000313" key="3">
    <source>
        <dbReference type="EMBL" id="HBK53124.1"/>
    </source>
</evidence>
<dbReference type="SUPFAM" id="SSF69705">
    <property type="entry name" value="Transcription factor NusA, N-terminal domain"/>
    <property type="match status" value="1"/>
</dbReference>
<dbReference type="PANTHER" id="PTHR22648:SF0">
    <property type="entry name" value="TRANSCRIPTION TERMINATION_ANTITERMINATION PROTEIN NUSA"/>
    <property type="match status" value="1"/>
</dbReference>
<name>A0A354YVA6_9FIRM</name>
<dbReference type="FunFam" id="3.30.1480.10:FF:000002">
    <property type="entry name" value="Transcription termination/antitermination protein NusA"/>
    <property type="match status" value="1"/>
</dbReference>
<dbReference type="InterPro" id="IPR012340">
    <property type="entry name" value="NA-bd_OB-fold"/>
</dbReference>
<gene>
    <name evidence="3" type="primary">nusA</name>
    <name evidence="3" type="ORF">DDZ44_04210</name>
</gene>
<dbReference type="AlphaFoldDB" id="A0A354YVA6"/>
<dbReference type="Gene3D" id="2.40.50.140">
    <property type="entry name" value="Nucleic acid-binding proteins"/>
    <property type="match status" value="1"/>
</dbReference>
<sequence length="162" mass="18315">MSNDLVQALNDIEKERGIPKRALVEAIKSALSTAYKKNFGIAQNVSVEFNEINGEVKVFSQKKISDEVKDPRLEMSLEEARELYPDCKAEDLVYVEATPSDFGRIAAQTAKQVVIQKLREAERSLIYEEFLEREGEIITGTIQRIESKTVYISLGRTEGIML</sequence>
<evidence type="ECO:0000256" key="1">
    <source>
        <dbReference type="ARBA" id="ARBA00022884"/>
    </source>
</evidence>
<reference evidence="3 4" key="1">
    <citation type="journal article" date="2018" name="Nat. Biotechnol.">
        <title>A standardized bacterial taxonomy based on genome phylogeny substantially revises the tree of life.</title>
        <authorList>
            <person name="Parks D.H."/>
            <person name="Chuvochina M."/>
            <person name="Waite D.W."/>
            <person name="Rinke C."/>
            <person name="Skarshewski A."/>
            <person name="Chaumeil P.A."/>
            <person name="Hugenholtz P."/>
        </authorList>
    </citation>
    <scope>NUCLEOTIDE SEQUENCE [LARGE SCALE GENOMIC DNA]</scope>
    <source>
        <strain evidence="3">UBA10948</strain>
    </source>
</reference>
<proteinExistence type="predicted"/>
<dbReference type="EMBL" id="DNZF01000090">
    <property type="protein sequence ID" value="HBK53124.1"/>
    <property type="molecule type" value="Genomic_DNA"/>
</dbReference>
<dbReference type="STRING" id="378794.GCA_001570625_01288"/>
<dbReference type="GO" id="GO:0005829">
    <property type="term" value="C:cytosol"/>
    <property type="evidence" value="ECO:0007669"/>
    <property type="project" value="TreeGrafter"/>
</dbReference>
<accession>A0A354YVA6</accession>
<dbReference type="InterPro" id="IPR036555">
    <property type="entry name" value="NusA_N_sf"/>
</dbReference>
<protein>
    <submittedName>
        <fullName evidence="3">Transcription termination/antitermination protein NusA</fullName>
    </submittedName>
</protein>
<dbReference type="InterPro" id="IPR030842">
    <property type="entry name" value="TF_NusA_bacterial"/>
</dbReference>
<feature type="non-terminal residue" evidence="3">
    <location>
        <position position="162"/>
    </location>
</feature>
<dbReference type="GO" id="GO:0003700">
    <property type="term" value="F:DNA-binding transcription factor activity"/>
    <property type="evidence" value="ECO:0007669"/>
    <property type="project" value="InterPro"/>
</dbReference>
<keyword evidence="1" id="KW-0694">RNA-binding</keyword>
<comment type="caution">
    <text evidence="3">The sequence shown here is derived from an EMBL/GenBank/DDBJ whole genome shotgun (WGS) entry which is preliminary data.</text>
</comment>
<dbReference type="Gene3D" id="3.30.1480.10">
    <property type="entry name" value="NusA, N-terminal domain"/>
    <property type="match status" value="1"/>
</dbReference>
<evidence type="ECO:0000259" key="2">
    <source>
        <dbReference type="Pfam" id="PF08529"/>
    </source>
</evidence>
<dbReference type="GO" id="GO:0031564">
    <property type="term" value="P:transcription antitermination"/>
    <property type="evidence" value="ECO:0007669"/>
    <property type="project" value="InterPro"/>
</dbReference>
<evidence type="ECO:0000313" key="4">
    <source>
        <dbReference type="Proteomes" id="UP000263273"/>
    </source>
</evidence>
<dbReference type="Pfam" id="PF08529">
    <property type="entry name" value="NusA_N"/>
    <property type="match status" value="1"/>
</dbReference>
<feature type="domain" description="Transcription factor NusA N-terminal" evidence="2">
    <location>
        <begin position="4"/>
        <end position="123"/>
    </location>
</feature>
<dbReference type="PANTHER" id="PTHR22648">
    <property type="entry name" value="TRANSCRIPTION TERMINATION FACTOR NUSA"/>
    <property type="match status" value="1"/>
</dbReference>
<organism evidence="3 4">
    <name type="scientific">Syntrophomonas wolfei</name>
    <dbReference type="NCBI Taxonomy" id="863"/>
    <lineage>
        <taxon>Bacteria</taxon>
        <taxon>Bacillati</taxon>
        <taxon>Bacillota</taxon>
        <taxon>Clostridia</taxon>
        <taxon>Eubacteriales</taxon>
        <taxon>Syntrophomonadaceae</taxon>
        <taxon>Syntrophomonas</taxon>
    </lineage>
</organism>
<dbReference type="GO" id="GO:0006353">
    <property type="term" value="P:DNA-templated transcription termination"/>
    <property type="evidence" value="ECO:0007669"/>
    <property type="project" value="InterPro"/>
</dbReference>
<dbReference type="InterPro" id="IPR013735">
    <property type="entry name" value="TF_NusA_N"/>
</dbReference>
<dbReference type="Proteomes" id="UP000263273">
    <property type="component" value="Unassembled WGS sequence"/>
</dbReference>
<dbReference type="GO" id="GO:0003723">
    <property type="term" value="F:RNA binding"/>
    <property type="evidence" value="ECO:0007669"/>
    <property type="project" value="UniProtKB-KW"/>
</dbReference>